<dbReference type="PANTHER" id="PTHR30287:SF2">
    <property type="entry name" value="BLL1001 PROTEIN"/>
    <property type="match status" value="1"/>
</dbReference>
<dbReference type="EMBL" id="JAAYYP010000287">
    <property type="protein sequence ID" value="NLF91290.1"/>
    <property type="molecule type" value="Genomic_DNA"/>
</dbReference>
<keyword evidence="5 6" id="KW-0472">Membrane</keyword>
<evidence type="ECO:0000256" key="4">
    <source>
        <dbReference type="ARBA" id="ARBA00022989"/>
    </source>
</evidence>
<evidence type="ECO:0000256" key="6">
    <source>
        <dbReference type="SAM" id="Phobius"/>
    </source>
</evidence>
<feature type="transmembrane region" description="Helical" evidence="6">
    <location>
        <begin position="350"/>
        <end position="372"/>
    </location>
</feature>
<protein>
    <submittedName>
        <fullName evidence="8">FtsX-like permease family protein</fullName>
    </submittedName>
</protein>
<accession>A0A847HC74</accession>
<feature type="domain" description="ABC3 transporter permease C-terminal" evidence="7">
    <location>
        <begin position="262"/>
        <end position="370"/>
    </location>
</feature>
<dbReference type="Pfam" id="PF02687">
    <property type="entry name" value="FtsX"/>
    <property type="match status" value="1"/>
</dbReference>
<evidence type="ECO:0000259" key="7">
    <source>
        <dbReference type="Pfam" id="PF02687"/>
    </source>
</evidence>
<evidence type="ECO:0000256" key="5">
    <source>
        <dbReference type="ARBA" id="ARBA00023136"/>
    </source>
</evidence>
<reference evidence="8 9" key="1">
    <citation type="journal article" date="2020" name="Biotechnol. Biofuels">
        <title>New insights from the biogas microbiome by comprehensive genome-resolved metagenomics of nearly 1600 species originating from multiple anaerobic digesters.</title>
        <authorList>
            <person name="Campanaro S."/>
            <person name="Treu L."/>
            <person name="Rodriguez-R L.M."/>
            <person name="Kovalovszki A."/>
            <person name="Ziels R.M."/>
            <person name="Maus I."/>
            <person name="Zhu X."/>
            <person name="Kougias P.G."/>
            <person name="Basile A."/>
            <person name="Luo G."/>
            <person name="Schluter A."/>
            <person name="Konstantinidis K.T."/>
            <person name="Angelidaki I."/>
        </authorList>
    </citation>
    <scope>NUCLEOTIDE SEQUENCE [LARGE SCALE GENOMIC DNA]</scope>
    <source>
        <strain evidence="8">AS06rmzACSIP_235</strain>
    </source>
</reference>
<keyword evidence="2" id="KW-1003">Cell membrane</keyword>
<proteinExistence type="predicted"/>
<organism evidence="8 9">
    <name type="scientific">Corynebacterium marinum</name>
    <dbReference type="NCBI Taxonomy" id="349751"/>
    <lineage>
        <taxon>Bacteria</taxon>
        <taxon>Bacillati</taxon>
        <taxon>Actinomycetota</taxon>
        <taxon>Actinomycetes</taxon>
        <taxon>Mycobacteriales</taxon>
        <taxon>Corynebacteriaceae</taxon>
        <taxon>Corynebacterium</taxon>
    </lineage>
</organism>
<evidence type="ECO:0000313" key="9">
    <source>
        <dbReference type="Proteomes" id="UP000523614"/>
    </source>
</evidence>
<dbReference type="AlphaFoldDB" id="A0A847HC74"/>
<keyword evidence="3 6" id="KW-0812">Transmembrane</keyword>
<dbReference type="InterPro" id="IPR003838">
    <property type="entry name" value="ABC3_permease_C"/>
</dbReference>
<dbReference type="InterPro" id="IPR038766">
    <property type="entry name" value="Membrane_comp_ABC_pdt"/>
</dbReference>
<keyword evidence="4 6" id="KW-1133">Transmembrane helix</keyword>
<gene>
    <name evidence="8" type="ORF">GX570_08105</name>
</gene>
<evidence type="ECO:0000256" key="2">
    <source>
        <dbReference type="ARBA" id="ARBA00022475"/>
    </source>
</evidence>
<evidence type="ECO:0000256" key="1">
    <source>
        <dbReference type="ARBA" id="ARBA00004651"/>
    </source>
</evidence>
<evidence type="ECO:0000313" key="8">
    <source>
        <dbReference type="EMBL" id="NLF91290.1"/>
    </source>
</evidence>
<dbReference type="GO" id="GO:0005886">
    <property type="term" value="C:plasma membrane"/>
    <property type="evidence" value="ECO:0007669"/>
    <property type="project" value="UniProtKB-SubCell"/>
</dbReference>
<feature type="transmembrane region" description="Helical" evidence="6">
    <location>
        <begin position="311"/>
        <end position="330"/>
    </location>
</feature>
<dbReference type="PANTHER" id="PTHR30287">
    <property type="entry name" value="MEMBRANE COMPONENT OF PREDICTED ABC SUPERFAMILY METABOLITE UPTAKE TRANSPORTER"/>
    <property type="match status" value="1"/>
</dbReference>
<comment type="subcellular location">
    <subcellularLocation>
        <location evidence="1">Cell membrane</location>
        <topology evidence="1">Multi-pass membrane protein</topology>
    </subcellularLocation>
</comment>
<comment type="caution">
    <text evidence="8">The sequence shown here is derived from an EMBL/GenBank/DDBJ whole genome shotgun (WGS) entry which is preliminary data.</text>
</comment>
<name>A0A847HC74_9CORY</name>
<sequence length="563" mass="60048">MFRRMLVKDVRRNLTVSLTLIILMMLSVVLATASTGLLARLAGSSDRLLERADAPHVVQMHAGPLEPEDVARWAAARPEVTAHGTHLLLGIDGADLSFDGVNQVGNVQQNSLVVPNLERDLLLDADNRPVTDVEPGTVWLPVYYEIEEDLQPGALVTVTGPDGFRHDLTVAGFVRDSIMNTAIASSKRLAVHPADLDLVAAHTGTPEHLISFWLEDPDTQIAGFRKAYQDDRLPSAGPMVDRATFTMFNMISEGIVAGVVILAALLLMLVGLLCLRLSFLTAVQQDRREIGVLAAIGVAPRGISRIYLAKYAAFGAVACSLGLLGGLALAPALSTGLNRYLGTGGGAALWLAPALTAVAVFALILVFVRLLLRRLNRISPVAALRATEPGGKAWTRGLKLHRMATPTNVSLGLIDLSRRWTMFVLLFFVFVVSVFIMVVPSSAALTVRSPQFLTYMGVGPADVRIDLQYADDSSAELFDAAVDTLAAAPDVAEFTALTTTRHEVGGTDGTSVNLYVESGDHDILPVSYADGRAPSGEGEIALSLLALAETGHRVGDTLDVTVA</sequence>
<evidence type="ECO:0000256" key="3">
    <source>
        <dbReference type="ARBA" id="ARBA00022692"/>
    </source>
</evidence>
<feature type="transmembrane region" description="Helical" evidence="6">
    <location>
        <begin position="420"/>
        <end position="439"/>
    </location>
</feature>
<dbReference type="Proteomes" id="UP000523614">
    <property type="component" value="Unassembled WGS sequence"/>
</dbReference>
<feature type="transmembrane region" description="Helical" evidence="6">
    <location>
        <begin position="255"/>
        <end position="279"/>
    </location>
</feature>